<dbReference type="InterPro" id="IPR050306">
    <property type="entry name" value="PfkB_Carbo_kinase"/>
</dbReference>
<dbReference type="CDD" id="cd01167">
    <property type="entry name" value="bac_FRK"/>
    <property type="match status" value="1"/>
</dbReference>
<dbReference type="GO" id="GO:0016301">
    <property type="term" value="F:kinase activity"/>
    <property type="evidence" value="ECO:0007669"/>
    <property type="project" value="UniProtKB-KW"/>
</dbReference>
<keyword evidence="5" id="KW-0067">ATP-binding</keyword>
<dbReference type="InterPro" id="IPR002139">
    <property type="entry name" value="Ribo/fructo_kinase"/>
</dbReference>
<dbReference type="Gene3D" id="3.40.1190.20">
    <property type="match status" value="1"/>
</dbReference>
<dbReference type="RefSeq" id="WP_347436750.1">
    <property type="nucleotide sequence ID" value="NZ_CP089291.1"/>
</dbReference>
<evidence type="ECO:0000313" key="9">
    <source>
        <dbReference type="Proteomes" id="UP000830167"/>
    </source>
</evidence>
<keyword evidence="3" id="KW-0547">Nucleotide-binding</keyword>
<keyword evidence="4 6" id="KW-0418">Kinase</keyword>
<evidence type="ECO:0000256" key="4">
    <source>
        <dbReference type="ARBA" id="ARBA00022777"/>
    </source>
</evidence>
<organism evidence="8 9">
    <name type="scientific">Fodinisporobacter ferrooxydans</name>
    <dbReference type="NCBI Taxonomy" id="2901836"/>
    <lineage>
        <taxon>Bacteria</taxon>
        <taxon>Bacillati</taxon>
        <taxon>Bacillota</taxon>
        <taxon>Bacilli</taxon>
        <taxon>Bacillales</taxon>
        <taxon>Alicyclobacillaceae</taxon>
        <taxon>Fodinisporobacter</taxon>
    </lineage>
</organism>
<dbReference type="PANTHER" id="PTHR43085:SF1">
    <property type="entry name" value="PSEUDOURIDINE KINASE-RELATED"/>
    <property type="match status" value="1"/>
</dbReference>
<evidence type="ECO:0000256" key="6">
    <source>
        <dbReference type="RuleBase" id="RU003704"/>
    </source>
</evidence>
<keyword evidence="9" id="KW-1185">Reference proteome</keyword>
<evidence type="ECO:0000256" key="5">
    <source>
        <dbReference type="ARBA" id="ARBA00022840"/>
    </source>
</evidence>
<dbReference type="PROSITE" id="PS00584">
    <property type="entry name" value="PFKB_KINASES_2"/>
    <property type="match status" value="1"/>
</dbReference>
<gene>
    <name evidence="8" type="ORF">LSG31_19665</name>
</gene>
<proteinExistence type="inferred from homology"/>
<reference evidence="8" key="1">
    <citation type="submission" date="2021-12" db="EMBL/GenBank/DDBJ databases">
        <title>Alicyclobacillaceae gen. nov., sp. nov., isolated from chalcocite enrichment system.</title>
        <authorList>
            <person name="Jiang Z."/>
        </authorList>
    </citation>
    <scope>NUCLEOTIDE SEQUENCE</scope>
    <source>
        <strain evidence="8">MYW30-H2</strain>
    </source>
</reference>
<accession>A0ABY4CHQ8</accession>
<feature type="domain" description="Carbohydrate kinase PfkB" evidence="7">
    <location>
        <begin position="3"/>
        <end position="309"/>
    </location>
</feature>
<dbReference type="Pfam" id="PF00294">
    <property type="entry name" value="PfkB"/>
    <property type="match status" value="1"/>
</dbReference>
<dbReference type="PRINTS" id="PR00990">
    <property type="entry name" value="RIBOKINASE"/>
</dbReference>
<sequence length="321" mass="34856">MYDVIALGELLIDFAPEGSDLHKNLFLANPGGAPANVLVALSKMGRRTAFIGKVGLDKFGTSLKETLESYEIDTTGLVFSDNVKTTLAFVHLDESGDRSFSFYRNPGADMTLNENEVRYDLIRQARIFHFGSLSMTNEPARAATLKAVEFAKQFGGLISYDPNLRLPLWSSSDEAKTVIVSALSYADILKVSEEELFFLTRESDVEIGSRILQKSFGLNLILVTLGAQGCFYRLNGESAIVPGIKVNTVDTTGAGDAFVAAILHKISDDVTLNNVSQLSRTRIKEYVSFANVVAALSTTKKGGIPSMPSMAEINNHLLGIS</sequence>
<evidence type="ECO:0000256" key="1">
    <source>
        <dbReference type="ARBA" id="ARBA00010688"/>
    </source>
</evidence>
<dbReference type="InterPro" id="IPR029056">
    <property type="entry name" value="Ribokinase-like"/>
</dbReference>
<comment type="similarity">
    <text evidence="1 6">Belongs to the carbohydrate kinase PfkB family.</text>
</comment>
<evidence type="ECO:0000256" key="2">
    <source>
        <dbReference type="ARBA" id="ARBA00022679"/>
    </source>
</evidence>
<name>A0ABY4CHQ8_9BACL</name>
<evidence type="ECO:0000256" key="3">
    <source>
        <dbReference type="ARBA" id="ARBA00022741"/>
    </source>
</evidence>
<dbReference type="EMBL" id="CP089291">
    <property type="protein sequence ID" value="UOF90057.1"/>
    <property type="molecule type" value="Genomic_DNA"/>
</dbReference>
<dbReference type="PANTHER" id="PTHR43085">
    <property type="entry name" value="HEXOKINASE FAMILY MEMBER"/>
    <property type="match status" value="1"/>
</dbReference>
<evidence type="ECO:0000259" key="7">
    <source>
        <dbReference type="Pfam" id="PF00294"/>
    </source>
</evidence>
<evidence type="ECO:0000313" key="8">
    <source>
        <dbReference type="EMBL" id="UOF90057.1"/>
    </source>
</evidence>
<protein>
    <submittedName>
        <fullName evidence="8">Carbohydrate kinase</fullName>
    </submittedName>
</protein>
<dbReference type="Proteomes" id="UP000830167">
    <property type="component" value="Chromosome"/>
</dbReference>
<dbReference type="InterPro" id="IPR002173">
    <property type="entry name" value="Carboh/pur_kinase_PfkB_CS"/>
</dbReference>
<dbReference type="InterPro" id="IPR011611">
    <property type="entry name" value="PfkB_dom"/>
</dbReference>
<keyword evidence="2 6" id="KW-0808">Transferase</keyword>
<dbReference type="SUPFAM" id="SSF53613">
    <property type="entry name" value="Ribokinase-like"/>
    <property type="match status" value="1"/>
</dbReference>